<reference evidence="2" key="1">
    <citation type="journal article" date="2022" name="Mol. Ecol. Resour.">
        <title>The genomes of chicory, endive, great burdock and yacon provide insights into Asteraceae palaeo-polyploidization history and plant inulin production.</title>
        <authorList>
            <person name="Fan W."/>
            <person name="Wang S."/>
            <person name="Wang H."/>
            <person name="Wang A."/>
            <person name="Jiang F."/>
            <person name="Liu H."/>
            <person name="Zhao H."/>
            <person name="Xu D."/>
            <person name="Zhang Y."/>
        </authorList>
    </citation>
    <scope>NUCLEOTIDE SEQUENCE [LARGE SCALE GENOMIC DNA]</scope>
    <source>
        <strain evidence="2">cv. Yunnan</strain>
    </source>
</reference>
<dbReference type="EMBL" id="CM042046">
    <property type="protein sequence ID" value="KAI3676067.1"/>
    <property type="molecule type" value="Genomic_DNA"/>
</dbReference>
<dbReference type="Proteomes" id="UP001056120">
    <property type="component" value="Linkage Group LG29"/>
</dbReference>
<sequence>MAEVIHDDVLERILIGLDVKNLIRCKSVCKSWHFLIKSPGFIDRHLNYSYNKDRCNSELRHRRIFLVNEFACTCYDDDHIVGSSNGLVCVSFNSKLLVGNPSTREVRPLVLPPWIRLSSCCGFGYDSFRDDYKVVVGGPKGENQTCVQVLSLKSNIWRVIEEVKYVFIRKVGILWNDALYWIVRDSENTKKLIISYDLSKDEFKEIPQPDDAKYECTSDTYLGIVKECLCIFDMSPGSLFDVWLMKKYNVKQSWELLPHDGESQYDIVHYLKTPKDYILPEGFLLPDKSYVTKYNLLEVPVFVQSLVSPHHDKTVNLTSVAV</sequence>
<organism evidence="1 2">
    <name type="scientific">Smallanthus sonchifolius</name>
    <dbReference type="NCBI Taxonomy" id="185202"/>
    <lineage>
        <taxon>Eukaryota</taxon>
        <taxon>Viridiplantae</taxon>
        <taxon>Streptophyta</taxon>
        <taxon>Embryophyta</taxon>
        <taxon>Tracheophyta</taxon>
        <taxon>Spermatophyta</taxon>
        <taxon>Magnoliopsida</taxon>
        <taxon>eudicotyledons</taxon>
        <taxon>Gunneridae</taxon>
        <taxon>Pentapetalae</taxon>
        <taxon>asterids</taxon>
        <taxon>campanulids</taxon>
        <taxon>Asterales</taxon>
        <taxon>Asteraceae</taxon>
        <taxon>Asteroideae</taxon>
        <taxon>Heliantheae alliance</taxon>
        <taxon>Millerieae</taxon>
        <taxon>Smallanthus</taxon>
    </lineage>
</organism>
<accession>A0ACB8XWL7</accession>
<reference evidence="1 2" key="2">
    <citation type="journal article" date="2022" name="Mol. Ecol. Resour.">
        <title>The genomes of chicory, endive, great burdock and yacon provide insights into Asteraceae paleo-polyploidization history and plant inulin production.</title>
        <authorList>
            <person name="Fan W."/>
            <person name="Wang S."/>
            <person name="Wang H."/>
            <person name="Wang A."/>
            <person name="Jiang F."/>
            <person name="Liu H."/>
            <person name="Zhao H."/>
            <person name="Xu D."/>
            <person name="Zhang Y."/>
        </authorList>
    </citation>
    <scope>NUCLEOTIDE SEQUENCE [LARGE SCALE GENOMIC DNA]</scope>
    <source>
        <strain evidence="2">cv. Yunnan</strain>
        <tissue evidence="1">Leaves</tissue>
    </source>
</reference>
<comment type="caution">
    <text evidence="1">The sequence shown here is derived from an EMBL/GenBank/DDBJ whole genome shotgun (WGS) entry which is preliminary data.</text>
</comment>
<gene>
    <name evidence="1" type="ORF">L1987_85665</name>
</gene>
<evidence type="ECO:0000313" key="2">
    <source>
        <dbReference type="Proteomes" id="UP001056120"/>
    </source>
</evidence>
<proteinExistence type="predicted"/>
<evidence type="ECO:0000313" key="1">
    <source>
        <dbReference type="EMBL" id="KAI3676067.1"/>
    </source>
</evidence>
<name>A0ACB8XWL7_9ASTR</name>
<keyword evidence="2" id="KW-1185">Reference proteome</keyword>
<protein>
    <submittedName>
        <fullName evidence="1">Uncharacterized protein</fullName>
    </submittedName>
</protein>